<dbReference type="Proteomes" id="UP001183388">
    <property type="component" value="Unassembled WGS sequence"/>
</dbReference>
<accession>A0ABU2L9F1</accession>
<evidence type="ECO:0000256" key="1">
    <source>
        <dbReference type="SAM" id="MobiDB-lite"/>
    </source>
</evidence>
<keyword evidence="2" id="KW-0472">Membrane</keyword>
<proteinExistence type="predicted"/>
<feature type="compositionally biased region" description="Basic and acidic residues" evidence="1">
    <location>
        <begin position="67"/>
        <end position="79"/>
    </location>
</feature>
<organism evidence="3 4">
    <name type="scientific">Streptomyces boetiae</name>
    <dbReference type="NCBI Taxonomy" id="3075541"/>
    <lineage>
        <taxon>Bacteria</taxon>
        <taxon>Bacillati</taxon>
        <taxon>Actinomycetota</taxon>
        <taxon>Actinomycetes</taxon>
        <taxon>Kitasatosporales</taxon>
        <taxon>Streptomycetaceae</taxon>
        <taxon>Streptomyces</taxon>
    </lineage>
</organism>
<gene>
    <name evidence="3" type="ORF">RM780_12815</name>
</gene>
<evidence type="ECO:0000313" key="4">
    <source>
        <dbReference type="Proteomes" id="UP001183388"/>
    </source>
</evidence>
<protein>
    <recommendedName>
        <fullName evidence="5">Secreted protein</fullName>
    </recommendedName>
</protein>
<reference evidence="4" key="1">
    <citation type="submission" date="2023-07" db="EMBL/GenBank/DDBJ databases">
        <title>30 novel species of actinomycetes from the DSMZ collection.</title>
        <authorList>
            <person name="Nouioui I."/>
        </authorList>
    </citation>
    <scope>NUCLEOTIDE SEQUENCE [LARGE SCALE GENOMIC DNA]</scope>
    <source>
        <strain evidence="4">DSM 44917</strain>
    </source>
</reference>
<evidence type="ECO:0000313" key="3">
    <source>
        <dbReference type="EMBL" id="MDT0307838.1"/>
    </source>
</evidence>
<keyword evidence="2" id="KW-0812">Transmembrane</keyword>
<comment type="caution">
    <text evidence="3">The sequence shown here is derived from an EMBL/GenBank/DDBJ whole genome shotgun (WGS) entry which is preliminary data.</text>
</comment>
<dbReference type="RefSeq" id="WP_311630785.1">
    <property type="nucleotide sequence ID" value="NZ_JAVREN010000015.1"/>
</dbReference>
<dbReference type="EMBL" id="JAVREN010000015">
    <property type="protein sequence ID" value="MDT0307838.1"/>
    <property type="molecule type" value="Genomic_DNA"/>
</dbReference>
<keyword evidence="2" id="KW-1133">Transmembrane helix</keyword>
<feature type="region of interest" description="Disordered" evidence="1">
    <location>
        <begin position="52"/>
        <end position="79"/>
    </location>
</feature>
<evidence type="ECO:0008006" key="5">
    <source>
        <dbReference type="Google" id="ProtNLM"/>
    </source>
</evidence>
<name>A0ABU2L9F1_9ACTN</name>
<feature type="transmembrane region" description="Helical" evidence="2">
    <location>
        <begin position="9"/>
        <end position="28"/>
    </location>
</feature>
<evidence type="ECO:0000256" key="2">
    <source>
        <dbReference type="SAM" id="Phobius"/>
    </source>
</evidence>
<sequence>MPHPTPAQLLYGSVTVVALTLALLLLAPSAPGPVLGAAAAVALLTGAAVGAAVPGRRASGRTKAPARPREAERRRGAGV</sequence>
<feature type="transmembrane region" description="Helical" evidence="2">
    <location>
        <begin position="34"/>
        <end position="53"/>
    </location>
</feature>
<keyword evidence="4" id="KW-1185">Reference proteome</keyword>